<dbReference type="InterPro" id="IPR036691">
    <property type="entry name" value="Endo/exonu/phosph_ase_sf"/>
</dbReference>
<gene>
    <name evidence="6" type="primary">VvCHDp001074_0</name>
    <name evidence="6" type="ORF">CK203_032869</name>
</gene>
<keyword evidence="1 6" id="KW-0489">Methyltransferase</keyword>
<feature type="transmembrane region" description="Helical" evidence="4">
    <location>
        <begin position="21"/>
        <end position="41"/>
    </location>
</feature>
<evidence type="ECO:0000256" key="4">
    <source>
        <dbReference type="SAM" id="Phobius"/>
    </source>
</evidence>
<dbReference type="InterPro" id="IPR004159">
    <property type="entry name" value="Put_SAM_MeTrfase"/>
</dbReference>
<dbReference type="Gene3D" id="3.60.10.10">
    <property type="entry name" value="Endonuclease/exonuclease/phosphatase"/>
    <property type="match status" value="1"/>
</dbReference>
<organism evidence="6 7">
    <name type="scientific">Vitis vinifera</name>
    <name type="common">Grape</name>
    <dbReference type="NCBI Taxonomy" id="29760"/>
    <lineage>
        <taxon>Eukaryota</taxon>
        <taxon>Viridiplantae</taxon>
        <taxon>Streptophyta</taxon>
        <taxon>Embryophyta</taxon>
        <taxon>Tracheophyta</taxon>
        <taxon>Spermatophyta</taxon>
        <taxon>Magnoliopsida</taxon>
        <taxon>eudicotyledons</taxon>
        <taxon>Gunneridae</taxon>
        <taxon>Pentapetalae</taxon>
        <taxon>rosids</taxon>
        <taxon>Vitales</taxon>
        <taxon>Vitaceae</taxon>
        <taxon>Viteae</taxon>
        <taxon>Vitis</taxon>
    </lineage>
</organism>
<accession>A0A438HKU1</accession>
<keyword evidence="3" id="KW-0325">Glycoprotein</keyword>
<keyword evidence="4" id="KW-0812">Transmembrane</keyword>
<protein>
    <submittedName>
        <fullName evidence="6">Putative methyltransferase PMT13</fullName>
    </submittedName>
</protein>
<evidence type="ECO:0000313" key="6">
    <source>
        <dbReference type="EMBL" id="RVW85100.1"/>
    </source>
</evidence>
<dbReference type="PANTHER" id="PTHR34427">
    <property type="entry name" value="DUF4283 DOMAIN PROTEIN"/>
    <property type="match status" value="1"/>
</dbReference>
<dbReference type="PANTHER" id="PTHR34427:SF5">
    <property type="entry name" value="DUF4283 DOMAIN-CONTAINING PROTEIN"/>
    <property type="match status" value="1"/>
</dbReference>
<comment type="caution">
    <text evidence="6">The sequence shown here is derived from an EMBL/GenBank/DDBJ whole genome shotgun (WGS) entry which is preliminary data.</text>
</comment>
<dbReference type="Pfam" id="PF14111">
    <property type="entry name" value="DUF4283"/>
    <property type="match status" value="1"/>
</dbReference>
<evidence type="ECO:0000256" key="1">
    <source>
        <dbReference type="ARBA" id="ARBA00022603"/>
    </source>
</evidence>
<dbReference type="AlphaFoldDB" id="A0A438HKU1"/>
<dbReference type="Pfam" id="PF03141">
    <property type="entry name" value="Methyltransf_29"/>
    <property type="match status" value="1"/>
</dbReference>
<dbReference type="Proteomes" id="UP000288805">
    <property type="component" value="Unassembled WGS sequence"/>
</dbReference>
<feature type="domain" description="DUF4283" evidence="5">
    <location>
        <begin position="285"/>
        <end position="370"/>
    </location>
</feature>
<keyword evidence="4" id="KW-0472">Membrane</keyword>
<keyword evidence="4" id="KW-1133">Transmembrane helix</keyword>
<evidence type="ECO:0000256" key="2">
    <source>
        <dbReference type="ARBA" id="ARBA00022679"/>
    </source>
</evidence>
<sequence>MGHLNLPSSKRNARQYRLLDLVTASFFGIVIIFFLLVFTPLGDSLAASGRQALLLSTADPRQRQRLVALVEAGQQQAIEACPAEEVDHMPCEDPRRNSQLSREMNFYRERQCPLPAETPLCLIPPPDGYHIPVRWPDSLHKVCVYMSVMVLLQDLDSKSFDISIEEFGGRLRGVIVERGKGFSTWTKGCRSRAKGGRREVGSSSWNVRRGRGIHGEWPILAEKLRSLGVVPIAEKKKMVFSVEKGCNWKAVNGSESFVNAARKNMGLVGEAAWLQLGEGEVQSREEKLRKCLVGRFGKGPLSTSESFTLRKWVTITWSLKQGLKVSVFKGFFLLFDFKDCMEAERVFARGSRRLKERILQPARWKPEIGCVVKKGSYKEAWVRVLGLPLHLWSREFIKKIGDCCRKFVPVDEDLTDLNQLRWARILVKLDGRALPASLQVVIGSPSFSIQLWCEIPPKFSKVILRSCNSGSQDLEIRGDKAGGSCTGKGVRKEMHPLQIDGVDVLTLSGRRVYFGESAAFCISKATAGGKGNGGCGRVTSEGGRDGLEENVVRSFWRGEDFVSEKRSSEMFWTAFIDKALQAEEVEASFRPFRMIMPDGSSMEETDEGWYSSCLAQFRSFLGMSTKGYEEEILALLKKLKMRKDQKTQLVGTKRSKLGSSRLDKELRRLECSIKFVQDNRVLKLNGVYGPTNRRLREAFLEELGAIKSLWQDPWYIGEGFNDLPLQGGSFTWRGGLNNQSQLRLDRFLVSEDWECYFSGIAQCLLHRPVFDHFPIVLNALKAKLKASNKEVFASATARKDLSLNQMMFWDAMEGTRALFVEEQNFRKQAKVIEEREIKERVVLMFHSLLPKTGEWRPSYNELSVEALEGEDAMMLEVSFFEEEKGGDEDLKDFRPINLVSSLYKLLANRLKKVVIKVVSNSQSAFVKGRQILNASLIANEAIDSVQKGNDGGILCKLDIKKVYDHVN</sequence>
<proteinExistence type="predicted"/>
<dbReference type="GO" id="GO:0008168">
    <property type="term" value="F:methyltransferase activity"/>
    <property type="evidence" value="ECO:0007669"/>
    <property type="project" value="UniProtKB-KW"/>
</dbReference>
<reference evidence="6 7" key="1">
    <citation type="journal article" date="2018" name="PLoS Genet.">
        <title>Population sequencing reveals clonal diversity and ancestral inbreeding in the grapevine cultivar Chardonnay.</title>
        <authorList>
            <person name="Roach M.J."/>
            <person name="Johnson D.L."/>
            <person name="Bohlmann J."/>
            <person name="van Vuuren H.J."/>
            <person name="Jones S.J."/>
            <person name="Pretorius I.S."/>
            <person name="Schmidt S.A."/>
            <person name="Borneman A.R."/>
        </authorList>
    </citation>
    <scope>NUCLEOTIDE SEQUENCE [LARGE SCALE GENOMIC DNA]</scope>
    <source>
        <strain evidence="7">cv. Chardonnay</strain>
        <tissue evidence="6">Leaf</tissue>
    </source>
</reference>
<evidence type="ECO:0000256" key="3">
    <source>
        <dbReference type="ARBA" id="ARBA00023180"/>
    </source>
</evidence>
<evidence type="ECO:0000313" key="7">
    <source>
        <dbReference type="Proteomes" id="UP000288805"/>
    </source>
</evidence>
<dbReference type="InterPro" id="IPR025558">
    <property type="entry name" value="DUF4283"/>
</dbReference>
<evidence type="ECO:0000259" key="5">
    <source>
        <dbReference type="Pfam" id="PF14111"/>
    </source>
</evidence>
<keyword evidence="2 6" id="KW-0808">Transferase</keyword>
<dbReference type="GO" id="GO:0032259">
    <property type="term" value="P:methylation"/>
    <property type="evidence" value="ECO:0007669"/>
    <property type="project" value="UniProtKB-KW"/>
</dbReference>
<dbReference type="EMBL" id="QGNW01000207">
    <property type="protein sequence ID" value="RVW85100.1"/>
    <property type="molecule type" value="Genomic_DNA"/>
</dbReference>
<dbReference type="SUPFAM" id="SSF56219">
    <property type="entry name" value="DNase I-like"/>
    <property type="match status" value="1"/>
</dbReference>
<name>A0A438HKU1_VITVI</name>